<keyword evidence="4 7" id="KW-0949">S-adenosyl-L-methionine</keyword>
<evidence type="ECO:0000256" key="2">
    <source>
        <dbReference type="ARBA" id="ARBA00022603"/>
    </source>
</evidence>
<comment type="similarity">
    <text evidence="7">Belongs to the class I-like SAM-binding methyltransferase superfamily. RNA M5U methyltransferase family.</text>
</comment>
<evidence type="ECO:0000256" key="3">
    <source>
        <dbReference type="ARBA" id="ARBA00022679"/>
    </source>
</evidence>
<dbReference type="STRING" id="1265819.PGRAN_08674"/>
<dbReference type="NCBIfam" id="TIGR00479">
    <property type="entry name" value="rumA"/>
    <property type="match status" value="1"/>
</dbReference>
<feature type="binding site" evidence="7">
    <location>
        <position position="314"/>
    </location>
    <ligand>
        <name>S-adenosyl-L-methionine</name>
        <dbReference type="ChEBI" id="CHEBI:59789"/>
    </ligand>
</feature>
<dbReference type="Gene3D" id="2.40.50.140">
    <property type="entry name" value="Nucleic acid-binding proteins"/>
    <property type="match status" value="1"/>
</dbReference>
<dbReference type="InterPro" id="IPR029063">
    <property type="entry name" value="SAM-dependent_MTases_sf"/>
</dbReference>
<dbReference type="EMBL" id="AODD01000011">
    <property type="protein sequence ID" value="EUJ23422.1"/>
    <property type="molecule type" value="Genomic_DNA"/>
</dbReference>
<keyword evidence="1" id="KW-0004">4Fe-4S</keyword>
<gene>
    <name evidence="10" type="ORF">PGRAN_08674</name>
</gene>
<protein>
    <submittedName>
        <fullName evidence="10">TrmA/RumA/YefA-family RNA methyltransferase</fullName>
    </submittedName>
</protein>
<dbReference type="OrthoDB" id="9804590at2"/>
<keyword evidence="1" id="KW-0479">Metal-binding</keyword>
<evidence type="ECO:0000256" key="7">
    <source>
        <dbReference type="PROSITE-ProRule" id="PRU01024"/>
    </source>
</evidence>
<dbReference type="FunFam" id="3.40.50.150:FF:000009">
    <property type="entry name" value="23S rRNA (Uracil(1939)-C(5))-methyltransferase RlmD"/>
    <property type="match status" value="1"/>
</dbReference>
<dbReference type="InterPro" id="IPR012340">
    <property type="entry name" value="NA-bd_OB-fold"/>
</dbReference>
<feature type="binding site" evidence="7">
    <location>
        <position position="383"/>
    </location>
    <ligand>
        <name>S-adenosyl-L-methionine</name>
        <dbReference type="ChEBI" id="CHEBI:59789"/>
    </ligand>
</feature>
<feature type="binding site" evidence="7">
    <location>
        <position position="335"/>
    </location>
    <ligand>
        <name>S-adenosyl-L-methionine</name>
        <dbReference type="ChEBI" id="CHEBI:59789"/>
    </ligand>
</feature>
<dbReference type="SUPFAM" id="SSF50249">
    <property type="entry name" value="Nucleic acid-binding proteins"/>
    <property type="match status" value="1"/>
</dbReference>
<name>W7BBL2_9LIST</name>
<dbReference type="AlphaFoldDB" id="W7BBL2"/>
<evidence type="ECO:0000256" key="4">
    <source>
        <dbReference type="ARBA" id="ARBA00022691"/>
    </source>
</evidence>
<keyword evidence="11" id="KW-1185">Reference proteome</keyword>
<dbReference type="GO" id="GO:0070041">
    <property type="term" value="F:rRNA (uridine-C5-)-methyltransferase activity"/>
    <property type="evidence" value="ECO:0007669"/>
    <property type="project" value="TreeGrafter"/>
</dbReference>
<keyword evidence="2 7" id="KW-0489">Methyltransferase</keyword>
<proteinExistence type="inferred from homology"/>
<keyword evidence="6" id="KW-0411">Iron-sulfur</keyword>
<dbReference type="GO" id="GO:0051539">
    <property type="term" value="F:4 iron, 4 sulfur cluster binding"/>
    <property type="evidence" value="ECO:0007669"/>
    <property type="project" value="UniProtKB-KW"/>
</dbReference>
<accession>W7BBL2</accession>
<feature type="domain" description="TRAM" evidence="9">
    <location>
        <begin position="4"/>
        <end position="62"/>
    </location>
</feature>
<dbReference type="FunFam" id="2.40.50.1070:FF:000003">
    <property type="entry name" value="23S rRNA (Uracil-5-)-methyltransferase RumA"/>
    <property type="match status" value="1"/>
</dbReference>
<feature type="active site" description="Nucleophile" evidence="7">
    <location>
        <position position="410"/>
    </location>
</feature>
<dbReference type="PROSITE" id="PS01230">
    <property type="entry name" value="TRMA_1"/>
    <property type="match status" value="1"/>
</dbReference>
<comment type="caution">
    <text evidence="10">The sequence shown here is derived from an EMBL/GenBank/DDBJ whole genome shotgun (WGS) entry which is preliminary data.</text>
</comment>
<feature type="binding site" evidence="7">
    <location>
        <position position="285"/>
    </location>
    <ligand>
        <name>S-adenosyl-L-methionine</name>
        <dbReference type="ChEBI" id="CHEBI:59789"/>
    </ligand>
</feature>
<evidence type="ECO:0000256" key="1">
    <source>
        <dbReference type="ARBA" id="ARBA00022485"/>
    </source>
</evidence>
<dbReference type="InterPro" id="IPR010280">
    <property type="entry name" value="U5_MeTrfase_fam"/>
</dbReference>
<dbReference type="InterPro" id="IPR030391">
    <property type="entry name" value="MeTrfase_TrmA_CS"/>
</dbReference>
<dbReference type="SUPFAM" id="SSF53335">
    <property type="entry name" value="S-adenosyl-L-methionine-dependent methyltransferases"/>
    <property type="match status" value="1"/>
</dbReference>
<dbReference type="PANTHER" id="PTHR11061:SF30">
    <property type="entry name" value="TRNA (URACIL(54)-C(5))-METHYLTRANSFERASE"/>
    <property type="match status" value="1"/>
</dbReference>
<dbReference type="Gene3D" id="3.40.50.150">
    <property type="entry name" value="Vaccinia Virus protein VP39"/>
    <property type="match status" value="1"/>
</dbReference>
<dbReference type="Pfam" id="PF01938">
    <property type="entry name" value="TRAM"/>
    <property type="match status" value="1"/>
</dbReference>
<dbReference type="GO" id="GO:0070475">
    <property type="term" value="P:rRNA base methylation"/>
    <property type="evidence" value="ECO:0007669"/>
    <property type="project" value="TreeGrafter"/>
</dbReference>
<dbReference type="InterPro" id="IPR002792">
    <property type="entry name" value="TRAM_dom"/>
</dbReference>
<dbReference type="RefSeq" id="WP_051998510.1">
    <property type="nucleotide sequence ID" value="NZ_AODD01000011.1"/>
</dbReference>
<evidence type="ECO:0000256" key="8">
    <source>
        <dbReference type="PROSITE-ProRule" id="PRU10015"/>
    </source>
</evidence>
<evidence type="ECO:0000313" key="10">
    <source>
        <dbReference type="EMBL" id="EUJ23422.1"/>
    </source>
</evidence>
<evidence type="ECO:0000313" key="11">
    <source>
        <dbReference type="Proteomes" id="UP000019253"/>
    </source>
</evidence>
<reference evidence="10 11" key="1">
    <citation type="journal article" date="2014" name="Int. J. Syst. Evol. Microbiol.">
        <title>Listeria floridensis sp. nov., Listeria aquatica sp. nov., Listeria cornellensis sp. nov., Listeria riparia sp. nov. and Listeria grandensis sp. nov., from agricultural and natural environments.</title>
        <authorList>
            <person name="den Bakker H.C."/>
            <person name="Warchocki S."/>
            <person name="Wright E.M."/>
            <person name="Allred A.F."/>
            <person name="Ahlstrom C."/>
            <person name="Manuel C.S."/>
            <person name="Stasiewicz M.J."/>
            <person name="Burrell A."/>
            <person name="Roof S."/>
            <person name="Strawn L."/>
            <person name="Fortes E.D."/>
            <person name="Nightingale K.K."/>
            <person name="Kephart D."/>
            <person name="Wiedmann M."/>
        </authorList>
    </citation>
    <scope>NUCLEOTIDE SEQUENCE [LARGE SCALE GENOMIC DNA]</scope>
    <source>
        <strain evidence="11">FSL F6-971</strain>
    </source>
</reference>
<evidence type="ECO:0000256" key="5">
    <source>
        <dbReference type="ARBA" id="ARBA00023004"/>
    </source>
</evidence>
<feature type="active site" evidence="8">
    <location>
        <position position="410"/>
    </location>
</feature>
<dbReference type="Proteomes" id="UP000019253">
    <property type="component" value="Unassembled WGS sequence"/>
</dbReference>
<evidence type="ECO:0000256" key="6">
    <source>
        <dbReference type="ARBA" id="ARBA00023014"/>
    </source>
</evidence>
<sequence>MGAPVSKNECMDVVFEDLTHDGNAVAKINGYPIFVPQGLPEEMARIKVIKTNKNYGFGKIIELTKESVDRVTPPCVVYAQCGGCQLQHLSYDGQLRMKQKQVAQVMKRIGKQDVEVLPTLGMAEPWRYRNKAQVPVGFVNGKLVAGFYQQRSHQIIDMDTCLIQQEQNDEAIQLARAIFAKYHMEPYDETTRKGVLRHLMTRFATTTEELMLVIVTTKPNFPNKEQIVAELQHAIPGLTSLVQNVNAANTNVIFGDRTLVLAGREYIMDTIHGISFAISARSFYQVNPVQTEILYAEALKLAGLTGRETVIDAYCGIGSISLCLAKEAKHVYGVEIVPQAIEDARANAKLNEMDNVTFEVGKAEEVIPAWFKDGVKADVLVVDPPRKGCDEALLQTILKMKPERVVYVSCNPSTLARDMFVLTEGGYEAKVVQPVDMFPHTTHVECVTVLQLANPNLQHVRHDS</sequence>
<keyword evidence="3 7" id="KW-0808">Transferase</keyword>
<dbReference type="PANTHER" id="PTHR11061">
    <property type="entry name" value="RNA M5U METHYLTRANSFERASE"/>
    <property type="match status" value="1"/>
</dbReference>
<dbReference type="Gene3D" id="2.40.50.1070">
    <property type="match status" value="1"/>
</dbReference>
<keyword evidence="5" id="KW-0408">Iron</keyword>
<evidence type="ECO:0000259" key="9">
    <source>
        <dbReference type="PROSITE" id="PS50926"/>
    </source>
</evidence>
<dbReference type="PROSITE" id="PS51687">
    <property type="entry name" value="SAM_MT_RNA_M5U"/>
    <property type="match status" value="1"/>
</dbReference>
<dbReference type="PATRIC" id="fig|1265819.5.peg.1728"/>
<dbReference type="Pfam" id="PF05958">
    <property type="entry name" value="tRNA_U5-meth_tr"/>
    <property type="match status" value="1"/>
</dbReference>
<dbReference type="CDD" id="cd02440">
    <property type="entry name" value="AdoMet_MTases"/>
    <property type="match status" value="1"/>
</dbReference>
<dbReference type="FunFam" id="2.40.50.140:FF:000097">
    <property type="entry name" value="23S rRNA (uracil(1939)-C(5))-methyltransferase RlmD"/>
    <property type="match status" value="1"/>
</dbReference>
<dbReference type="InterPro" id="IPR030390">
    <property type="entry name" value="MeTrfase_TrmA_AS"/>
</dbReference>
<dbReference type="PROSITE" id="PS01231">
    <property type="entry name" value="TRMA_2"/>
    <property type="match status" value="1"/>
</dbReference>
<dbReference type="PROSITE" id="PS50926">
    <property type="entry name" value="TRAM"/>
    <property type="match status" value="1"/>
</dbReference>
<organism evidence="10 11">
    <name type="scientific">Listeria grandensis FSL F6-0971</name>
    <dbReference type="NCBI Taxonomy" id="1265819"/>
    <lineage>
        <taxon>Bacteria</taxon>
        <taxon>Bacillati</taxon>
        <taxon>Bacillota</taxon>
        <taxon>Bacilli</taxon>
        <taxon>Bacillales</taxon>
        <taxon>Listeriaceae</taxon>
        <taxon>Listeria</taxon>
    </lineage>
</organism>